<keyword evidence="9" id="KW-1185">Reference proteome</keyword>
<keyword evidence="5 7" id="KW-0067">ATP-binding</keyword>
<comment type="caution">
    <text evidence="7">Lacks conserved residue(s) required for the propagation of feature annotation.</text>
</comment>
<dbReference type="PANTHER" id="PTHR21087:SF16">
    <property type="entry name" value="SHIKIMATE KINASE 1, CHLOROPLASTIC"/>
    <property type="match status" value="1"/>
</dbReference>
<comment type="catalytic activity">
    <reaction evidence="7">
        <text>shikimate + ATP = 3-phosphoshikimate + ADP + H(+)</text>
        <dbReference type="Rhea" id="RHEA:13121"/>
        <dbReference type="ChEBI" id="CHEBI:15378"/>
        <dbReference type="ChEBI" id="CHEBI:30616"/>
        <dbReference type="ChEBI" id="CHEBI:36208"/>
        <dbReference type="ChEBI" id="CHEBI:145989"/>
        <dbReference type="ChEBI" id="CHEBI:456216"/>
        <dbReference type="EC" id="2.7.1.71"/>
    </reaction>
</comment>
<keyword evidence="3 7" id="KW-0547">Nucleotide-binding</keyword>
<gene>
    <name evidence="7" type="primary">aroK</name>
    <name evidence="8" type="ORF">Cpap_2041</name>
</gene>
<dbReference type="Pfam" id="PF01202">
    <property type="entry name" value="SKI"/>
    <property type="match status" value="1"/>
</dbReference>
<dbReference type="InterPro" id="IPR031322">
    <property type="entry name" value="Shikimate/glucono_kinase"/>
</dbReference>
<dbReference type="EMBL" id="ACXX02000008">
    <property type="protein sequence ID" value="EGD47458.1"/>
    <property type="molecule type" value="Genomic_DNA"/>
</dbReference>
<dbReference type="PANTHER" id="PTHR21087">
    <property type="entry name" value="SHIKIMATE KINASE"/>
    <property type="match status" value="1"/>
</dbReference>
<comment type="similarity">
    <text evidence="7">Belongs to the shikimate kinase family.</text>
</comment>
<keyword evidence="7" id="KW-0479">Metal-binding</keyword>
<dbReference type="GO" id="GO:0000287">
    <property type="term" value="F:magnesium ion binding"/>
    <property type="evidence" value="ECO:0007669"/>
    <property type="project" value="UniProtKB-UniRule"/>
</dbReference>
<evidence type="ECO:0000256" key="4">
    <source>
        <dbReference type="ARBA" id="ARBA00022777"/>
    </source>
</evidence>
<keyword evidence="7" id="KW-0963">Cytoplasm</keyword>
<dbReference type="Proteomes" id="UP000003860">
    <property type="component" value="Unassembled WGS sequence"/>
</dbReference>
<feature type="binding site" evidence="7">
    <location>
        <position position="15"/>
    </location>
    <ligand>
        <name>Mg(2+)</name>
        <dbReference type="ChEBI" id="CHEBI:18420"/>
    </ligand>
</feature>
<evidence type="ECO:0000256" key="7">
    <source>
        <dbReference type="HAMAP-Rule" id="MF_00109"/>
    </source>
</evidence>
<dbReference type="InterPro" id="IPR000623">
    <property type="entry name" value="Shikimate_kinase/TSH1"/>
</dbReference>
<sequence length="167" mass="18476">MKNIILIGMPSAGKSTVGVIVAKHRGMSFIDTDVLIQTTQGRLLQEILNSDGTDAFLKIEESAVETLNCSDTVIATGGSVVYSEKAMEHLKKTGIVIYLYVDMDTVYKRLNNLKTRGVVLSPGQSLDDIYRKRQPLYERYADIIIDCSEGSIDSTVEMIHEKLDSLS</sequence>
<keyword evidence="4 7" id="KW-0418">Kinase</keyword>
<evidence type="ECO:0000256" key="6">
    <source>
        <dbReference type="ARBA" id="ARBA00023141"/>
    </source>
</evidence>
<evidence type="ECO:0000256" key="1">
    <source>
        <dbReference type="ARBA" id="ARBA00022605"/>
    </source>
</evidence>
<organism evidence="8 9">
    <name type="scientific">Ruminiclostridium papyrosolvens DSM 2782</name>
    <dbReference type="NCBI Taxonomy" id="588581"/>
    <lineage>
        <taxon>Bacteria</taxon>
        <taxon>Bacillati</taxon>
        <taxon>Bacillota</taxon>
        <taxon>Clostridia</taxon>
        <taxon>Eubacteriales</taxon>
        <taxon>Oscillospiraceae</taxon>
        <taxon>Ruminiclostridium</taxon>
    </lineage>
</organism>
<evidence type="ECO:0000313" key="9">
    <source>
        <dbReference type="Proteomes" id="UP000003860"/>
    </source>
</evidence>
<reference evidence="8" key="1">
    <citation type="submission" date="2009-07" db="EMBL/GenBank/DDBJ databases">
        <authorList>
            <consortium name="US DOE Joint Genome Institute (JGI-PGF)"/>
            <person name="Lucas S."/>
            <person name="Copeland A."/>
            <person name="Lapidus A."/>
            <person name="Glavina del Rio T."/>
            <person name="Tice H."/>
            <person name="Bruce D."/>
            <person name="Goodwin L."/>
            <person name="Pitluck S."/>
            <person name="Larimer F."/>
            <person name="Land M.L."/>
            <person name="Mouttaki H."/>
            <person name="He Z."/>
            <person name="Zhou J."/>
            <person name="Hemme C.L."/>
        </authorList>
    </citation>
    <scope>NUCLEOTIDE SEQUENCE</scope>
    <source>
        <strain evidence="8">DSM 2782</strain>
    </source>
</reference>
<dbReference type="SUPFAM" id="SSF52540">
    <property type="entry name" value="P-loop containing nucleoside triphosphate hydrolases"/>
    <property type="match status" value="1"/>
</dbReference>
<dbReference type="GO" id="GO:0009423">
    <property type="term" value="P:chorismate biosynthetic process"/>
    <property type="evidence" value="ECO:0007669"/>
    <property type="project" value="UniProtKB-UniRule"/>
</dbReference>
<evidence type="ECO:0000256" key="5">
    <source>
        <dbReference type="ARBA" id="ARBA00022840"/>
    </source>
</evidence>
<accession>F1TE12</accession>
<proteinExistence type="inferred from homology"/>
<dbReference type="Gene3D" id="3.40.50.300">
    <property type="entry name" value="P-loop containing nucleotide triphosphate hydrolases"/>
    <property type="match status" value="1"/>
</dbReference>
<dbReference type="GO" id="GO:0008652">
    <property type="term" value="P:amino acid biosynthetic process"/>
    <property type="evidence" value="ECO:0007669"/>
    <property type="project" value="UniProtKB-KW"/>
</dbReference>
<dbReference type="eggNOG" id="COG0703">
    <property type="taxonomic scope" value="Bacteria"/>
</dbReference>
<dbReference type="CDD" id="cd00464">
    <property type="entry name" value="SK"/>
    <property type="match status" value="1"/>
</dbReference>
<comment type="caution">
    <text evidence="8">The sequence shown here is derived from an EMBL/GenBank/DDBJ whole genome shotgun (WGS) entry which is preliminary data.</text>
</comment>
<evidence type="ECO:0000313" key="8">
    <source>
        <dbReference type="EMBL" id="EGD47458.1"/>
    </source>
</evidence>
<feature type="binding site" evidence="7">
    <location>
        <position position="78"/>
    </location>
    <ligand>
        <name>substrate</name>
    </ligand>
</feature>
<dbReference type="GO" id="GO:0005829">
    <property type="term" value="C:cytosol"/>
    <property type="evidence" value="ECO:0007669"/>
    <property type="project" value="TreeGrafter"/>
</dbReference>
<dbReference type="UniPathway" id="UPA00053">
    <property type="reaction ID" value="UER00088"/>
</dbReference>
<comment type="subunit">
    <text evidence="7">Monomer.</text>
</comment>
<dbReference type="HAMAP" id="MF_00109">
    <property type="entry name" value="Shikimate_kinase"/>
    <property type="match status" value="1"/>
</dbReference>
<keyword evidence="6 7" id="KW-0057">Aromatic amino acid biosynthesis</keyword>
<keyword evidence="2 7" id="KW-0808">Transferase</keyword>
<comment type="cofactor">
    <cofactor evidence="7">
        <name>Mg(2+)</name>
        <dbReference type="ChEBI" id="CHEBI:18420"/>
    </cofactor>
    <text evidence="7">Binds 1 Mg(2+) ion per subunit.</text>
</comment>
<keyword evidence="1 7" id="KW-0028">Amino-acid biosynthesis</keyword>
<dbReference type="GO" id="GO:0009073">
    <property type="term" value="P:aromatic amino acid family biosynthetic process"/>
    <property type="evidence" value="ECO:0007669"/>
    <property type="project" value="UniProtKB-KW"/>
</dbReference>
<dbReference type="STRING" id="588581.Cpap_2041"/>
<feature type="binding site" evidence="7">
    <location>
        <begin position="11"/>
        <end position="16"/>
    </location>
    <ligand>
        <name>ATP</name>
        <dbReference type="ChEBI" id="CHEBI:30616"/>
    </ligand>
</feature>
<evidence type="ECO:0000256" key="3">
    <source>
        <dbReference type="ARBA" id="ARBA00022741"/>
    </source>
</evidence>
<dbReference type="GO" id="GO:0005524">
    <property type="term" value="F:ATP binding"/>
    <property type="evidence" value="ECO:0007669"/>
    <property type="project" value="UniProtKB-UniRule"/>
</dbReference>
<reference evidence="8" key="2">
    <citation type="submission" date="2011-01" db="EMBL/GenBank/DDBJ databases">
        <title>The Non-contiguous Finished genome of Clostridium papyrosolvens.</title>
        <authorList>
            <person name="Lucas S."/>
            <person name="Copeland A."/>
            <person name="Lapidus A."/>
            <person name="Cheng J.-F."/>
            <person name="Goodwin L."/>
            <person name="Pitluck S."/>
            <person name="Misra M."/>
            <person name="Chertkov O."/>
            <person name="Detter J.C."/>
            <person name="Han C."/>
            <person name="Tapia R."/>
            <person name="Land M."/>
            <person name="Hauser L."/>
            <person name="Kyrpides N."/>
            <person name="Ivanova N."/>
            <person name="Pagani I."/>
            <person name="Mouttaki H."/>
            <person name="He Z."/>
            <person name="Zhou J."/>
            <person name="Hemme C.L."/>
            <person name="Woyke T."/>
        </authorList>
    </citation>
    <scope>NUCLEOTIDE SEQUENCE [LARGE SCALE GENOMIC DNA]</scope>
    <source>
        <strain evidence="8">DSM 2782</strain>
    </source>
</reference>
<dbReference type="EC" id="2.7.1.71" evidence="7"/>
<name>F1TE12_9FIRM</name>
<feature type="binding site" evidence="7">
    <location>
        <position position="116"/>
    </location>
    <ligand>
        <name>ATP</name>
        <dbReference type="ChEBI" id="CHEBI:30616"/>
    </ligand>
</feature>
<evidence type="ECO:0000256" key="2">
    <source>
        <dbReference type="ARBA" id="ARBA00022679"/>
    </source>
</evidence>
<comment type="subcellular location">
    <subcellularLocation>
        <location evidence="7">Cytoplasm</location>
    </subcellularLocation>
</comment>
<feature type="binding site" evidence="7">
    <location>
        <position position="33"/>
    </location>
    <ligand>
        <name>substrate</name>
    </ligand>
</feature>
<feature type="binding site" evidence="7">
    <location>
        <position position="133"/>
    </location>
    <ligand>
        <name>substrate</name>
    </ligand>
</feature>
<comment type="pathway">
    <text evidence="7">Metabolic intermediate biosynthesis; chorismate biosynthesis; chorismate from D-erythrose 4-phosphate and phosphoenolpyruvate: step 5/7.</text>
</comment>
<keyword evidence="7" id="KW-0460">Magnesium</keyword>
<dbReference type="InterPro" id="IPR027417">
    <property type="entry name" value="P-loop_NTPase"/>
</dbReference>
<dbReference type="OrthoDB" id="9800332at2"/>
<dbReference type="RefSeq" id="WP_004619969.1">
    <property type="nucleotide sequence ID" value="NZ_ACXX02000008.1"/>
</dbReference>
<protein>
    <recommendedName>
        <fullName evidence="7">Shikimate kinase</fullName>
        <shortName evidence="7">SK</shortName>
        <ecNumber evidence="7">2.7.1.71</ecNumber>
    </recommendedName>
</protein>
<dbReference type="PRINTS" id="PR01100">
    <property type="entry name" value="SHIKIMTKNASE"/>
</dbReference>
<dbReference type="GO" id="GO:0004765">
    <property type="term" value="F:shikimate kinase activity"/>
    <property type="evidence" value="ECO:0007669"/>
    <property type="project" value="UniProtKB-UniRule"/>
</dbReference>
<dbReference type="AlphaFoldDB" id="F1TE12"/>
<comment type="function">
    <text evidence="7">Catalyzes the specific phosphorylation of the 3-hydroxyl group of shikimic acid using ATP as a cosubstrate.</text>
</comment>